<dbReference type="InterPro" id="IPR016181">
    <property type="entry name" value="Acyl_CoA_acyltransferase"/>
</dbReference>
<keyword evidence="1 4" id="KW-0808">Transferase</keyword>
<evidence type="ECO:0000313" key="4">
    <source>
        <dbReference type="EMBL" id="SNZ13123.1"/>
    </source>
</evidence>
<dbReference type="AlphaFoldDB" id="A0A285NW14"/>
<organism evidence="4 5">
    <name type="scientific">Natronoarchaeum philippinense</name>
    <dbReference type="NCBI Taxonomy" id="558529"/>
    <lineage>
        <taxon>Archaea</taxon>
        <taxon>Methanobacteriati</taxon>
        <taxon>Methanobacteriota</taxon>
        <taxon>Stenosarchaea group</taxon>
        <taxon>Halobacteria</taxon>
        <taxon>Halobacteriales</taxon>
        <taxon>Natronoarchaeaceae</taxon>
    </lineage>
</organism>
<keyword evidence="2" id="KW-0012">Acyltransferase</keyword>
<gene>
    <name evidence="4" type="ORF">SAMN06269185_2050</name>
</gene>
<dbReference type="CDD" id="cd04301">
    <property type="entry name" value="NAT_SF"/>
    <property type="match status" value="1"/>
</dbReference>
<sequence length="155" mass="17864">MEFRRLREDEIATFVDDVWLPFAREMADLDEYNELAEDVHRDAVAYRRTQLLDDDAATFVADAEGEIVGYAHVAYAETPVVFARGPEATINEVYVDQDRRGEGLASELLDRAETWADERDCEYVTLSVNADNETARKVYESRGYEVRRLKMDTQL</sequence>
<dbReference type="Proteomes" id="UP000219453">
    <property type="component" value="Unassembled WGS sequence"/>
</dbReference>
<dbReference type="PROSITE" id="PS51186">
    <property type="entry name" value="GNAT"/>
    <property type="match status" value="1"/>
</dbReference>
<evidence type="ECO:0000256" key="1">
    <source>
        <dbReference type="ARBA" id="ARBA00022679"/>
    </source>
</evidence>
<keyword evidence="5" id="KW-1185">Reference proteome</keyword>
<dbReference type="SUPFAM" id="SSF55729">
    <property type="entry name" value="Acyl-CoA N-acyltransferases (Nat)"/>
    <property type="match status" value="1"/>
</dbReference>
<dbReference type="EMBL" id="OBEJ01000002">
    <property type="protein sequence ID" value="SNZ13123.1"/>
    <property type="molecule type" value="Genomic_DNA"/>
</dbReference>
<dbReference type="Gene3D" id="3.40.630.30">
    <property type="match status" value="1"/>
</dbReference>
<dbReference type="GO" id="GO:0016747">
    <property type="term" value="F:acyltransferase activity, transferring groups other than amino-acyl groups"/>
    <property type="evidence" value="ECO:0007669"/>
    <property type="project" value="InterPro"/>
</dbReference>
<protein>
    <submittedName>
        <fullName evidence="4">Acetyltransferase (GNAT) family protein</fullName>
    </submittedName>
</protein>
<reference evidence="4 5" key="1">
    <citation type="submission" date="2017-09" db="EMBL/GenBank/DDBJ databases">
        <authorList>
            <person name="Ehlers B."/>
            <person name="Leendertz F.H."/>
        </authorList>
    </citation>
    <scope>NUCLEOTIDE SEQUENCE [LARGE SCALE GENOMIC DNA]</scope>
    <source>
        <strain evidence="4 5">DSM 27208</strain>
    </source>
</reference>
<dbReference type="OrthoDB" id="125295at2157"/>
<dbReference type="Pfam" id="PF00583">
    <property type="entry name" value="Acetyltransf_1"/>
    <property type="match status" value="1"/>
</dbReference>
<feature type="domain" description="N-acetyltransferase" evidence="3">
    <location>
        <begin position="1"/>
        <end position="155"/>
    </location>
</feature>
<evidence type="ECO:0000313" key="5">
    <source>
        <dbReference type="Proteomes" id="UP000219453"/>
    </source>
</evidence>
<evidence type="ECO:0000256" key="2">
    <source>
        <dbReference type="ARBA" id="ARBA00023315"/>
    </source>
</evidence>
<accession>A0A285NW14</accession>
<dbReference type="RefSeq" id="WP_097008958.1">
    <property type="nucleotide sequence ID" value="NZ_OBEJ01000002.1"/>
</dbReference>
<dbReference type="PANTHER" id="PTHR43877">
    <property type="entry name" value="AMINOALKYLPHOSPHONATE N-ACETYLTRANSFERASE-RELATED-RELATED"/>
    <property type="match status" value="1"/>
</dbReference>
<evidence type="ECO:0000259" key="3">
    <source>
        <dbReference type="PROSITE" id="PS51186"/>
    </source>
</evidence>
<dbReference type="InterPro" id="IPR050832">
    <property type="entry name" value="Bact_Acetyltransf"/>
</dbReference>
<dbReference type="PANTHER" id="PTHR43877:SF1">
    <property type="entry name" value="ACETYLTRANSFERASE"/>
    <property type="match status" value="1"/>
</dbReference>
<name>A0A285NW14_NATPI</name>
<proteinExistence type="predicted"/>
<dbReference type="InterPro" id="IPR000182">
    <property type="entry name" value="GNAT_dom"/>
</dbReference>